<gene>
    <name evidence="1" type="ORF">AAND1436_LOCUS25011</name>
</gene>
<sequence length="183" mass="20056">MAQQPSWSRFRLFEKHSLNSRLQSMVSVRLLAFTALLPLVASNRLSNRALVADASNVSQASELTGTGCYCQSCSTKKTISCSTKIVNCYPDLLEATHVFYDYTSKGGHASLQFGLTPLDAQTCKDACDKDGFENYCSKTEAGRSGNYHWSTGFDCWAVSDGTKLDHQSQGVVEAAADPCFFTY</sequence>
<dbReference type="AlphaFoldDB" id="A0A7S2GHK1"/>
<evidence type="ECO:0000313" key="1">
    <source>
        <dbReference type="EMBL" id="CAD9451998.1"/>
    </source>
</evidence>
<name>A0A7S2GHK1_9DINO</name>
<organism evidence="1">
    <name type="scientific">Alexandrium andersonii</name>
    <dbReference type="NCBI Taxonomy" id="327968"/>
    <lineage>
        <taxon>Eukaryota</taxon>
        <taxon>Sar</taxon>
        <taxon>Alveolata</taxon>
        <taxon>Dinophyceae</taxon>
        <taxon>Gonyaulacales</taxon>
        <taxon>Pyrocystaceae</taxon>
        <taxon>Alexandrium</taxon>
    </lineage>
</organism>
<reference evidence="1" key="1">
    <citation type="submission" date="2021-01" db="EMBL/GenBank/DDBJ databases">
        <authorList>
            <person name="Corre E."/>
            <person name="Pelletier E."/>
            <person name="Niang G."/>
            <person name="Scheremetjew M."/>
            <person name="Finn R."/>
            <person name="Kale V."/>
            <person name="Holt S."/>
            <person name="Cochrane G."/>
            <person name="Meng A."/>
            <person name="Brown T."/>
            <person name="Cohen L."/>
        </authorList>
    </citation>
    <scope>NUCLEOTIDE SEQUENCE</scope>
    <source>
        <strain evidence="1">CCMP2222</strain>
    </source>
</reference>
<accession>A0A7S2GHK1</accession>
<dbReference type="EMBL" id="HBGQ01051595">
    <property type="protein sequence ID" value="CAD9451998.1"/>
    <property type="molecule type" value="Transcribed_RNA"/>
</dbReference>
<proteinExistence type="predicted"/>
<protein>
    <submittedName>
        <fullName evidence="1">Uncharacterized protein</fullName>
    </submittedName>
</protein>